<dbReference type="PRINTS" id="PR00705">
    <property type="entry name" value="PAPAIN"/>
</dbReference>
<protein>
    <submittedName>
        <fullName evidence="6">Cysteine proteinase 2</fullName>
    </submittedName>
</protein>
<dbReference type="PROSITE" id="PS00640">
    <property type="entry name" value="THIOL_PROTEASE_ASN"/>
    <property type="match status" value="1"/>
</dbReference>
<evidence type="ECO:0000259" key="4">
    <source>
        <dbReference type="SMART" id="SM00645"/>
    </source>
</evidence>
<gene>
    <name evidence="6" type="ORF">FCC1311_098212</name>
</gene>
<evidence type="ECO:0000259" key="5">
    <source>
        <dbReference type="SMART" id="SM00848"/>
    </source>
</evidence>
<evidence type="ECO:0000256" key="2">
    <source>
        <dbReference type="ARBA" id="ARBA00023145"/>
    </source>
</evidence>
<accession>A0A2R5GUZ8</accession>
<dbReference type="PROSITE" id="PS00139">
    <property type="entry name" value="THIOL_PROTEASE_CYS"/>
    <property type="match status" value="1"/>
</dbReference>
<dbReference type="InterPro" id="IPR013201">
    <property type="entry name" value="Prot_inhib_I29"/>
</dbReference>
<proteinExistence type="inferred from homology"/>
<dbReference type="OrthoDB" id="190265at2759"/>
<organism evidence="6 7">
    <name type="scientific">Hondaea fermentalgiana</name>
    <dbReference type="NCBI Taxonomy" id="2315210"/>
    <lineage>
        <taxon>Eukaryota</taxon>
        <taxon>Sar</taxon>
        <taxon>Stramenopiles</taxon>
        <taxon>Bigyra</taxon>
        <taxon>Labyrinthulomycetes</taxon>
        <taxon>Thraustochytrida</taxon>
        <taxon>Thraustochytriidae</taxon>
        <taxon>Hondaea</taxon>
    </lineage>
</organism>
<dbReference type="GO" id="GO:0008234">
    <property type="term" value="F:cysteine-type peptidase activity"/>
    <property type="evidence" value="ECO:0007669"/>
    <property type="project" value="InterPro"/>
</dbReference>
<dbReference type="SMART" id="SM00848">
    <property type="entry name" value="Inhibitor_I29"/>
    <property type="match status" value="1"/>
</dbReference>
<keyword evidence="3" id="KW-1015">Disulfide bond</keyword>
<evidence type="ECO:0000313" key="7">
    <source>
        <dbReference type="Proteomes" id="UP000241890"/>
    </source>
</evidence>
<dbReference type="InterPro" id="IPR025660">
    <property type="entry name" value="Pept_his_AS"/>
</dbReference>
<dbReference type="CDD" id="cd02248">
    <property type="entry name" value="Peptidase_C1A"/>
    <property type="match status" value="1"/>
</dbReference>
<dbReference type="PROSITE" id="PS00639">
    <property type="entry name" value="THIOL_PROTEASE_HIS"/>
    <property type="match status" value="1"/>
</dbReference>
<comment type="caution">
    <text evidence="6">The sequence shown here is derived from an EMBL/GenBank/DDBJ whole genome shotgun (WGS) entry which is preliminary data.</text>
</comment>
<comment type="similarity">
    <text evidence="1">Belongs to the peptidase C1 family.</text>
</comment>
<dbReference type="Pfam" id="PF08246">
    <property type="entry name" value="Inhibitor_I29"/>
    <property type="match status" value="1"/>
</dbReference>
<dbReference type="InterPro" id="IPR038765">
    <property type="entry name" value="Papain-like_cys_pep_sf"/>
</dbReference>
<keyword evidence="7" id="KW-1185">Reference proteome</keyword>
<dbReference type="InParanoid" id="A0A2R5GUZ8"/>
<dbReference type="InterPro" id="IPR000169">
    <property type="entry name" value="Pept_cys_AS"/>
</dbReference>
<name>A0A2R5GUZ8_9STRA</name>
<dbReference type="Proteomes" id="UP000241890">
    <property type="component" value="Unassembled WGS sequence"/>
</dbReference>
<dbReference type="EMBL" id="BEYU01000163">
    <property type="protein sequence ID" value="GBG33598.1"/>
    <property type="molecule type" value="Genomic_DNA"/>
</dbReference>
<dbReference type="InterPro" id="IPR000668">
    <property type="entry name" value="Peptidase_C1A_C"/>
</dbReference>
<dbReference type="Pfam" id="PF00112">
    <property type="entry name" value="Peptidase_C1"/>
    <property type="match status" value="1"/>
</dbReference>
<keyword evidence="2" id="KW-0865">Zymogen</keyword>
<dbReference type="SMART" id="SM00645">
    <property type="entry name" value="Pept_C1"/>
    <property type="match status" value="1"/>
</dbReference>
<dbReference type="FunFam" id="3.90.70.10:FF:000039">
    <property type="entry name" value="Cysteine proteinase 2, putative"/>
    <property type="match status" value="1"/>
</dbReference>
<feature type="domain" description="Cathepsin propeptide inhibitor" evidence="5">
    <location>
        <begin position="27"/>
        <end position="84"/>
    </location>
</feature>
<reference evidence="6 7" key="1">
    <citation type="submission" date="2017-12" db="EMBL/GenBank/DDBJ databases">
        <title>Sequencing, de novo assembly and annotation of complete genome of a new Thraustochytrid species, strain FCC1311.</title>
        <authorList>
            <person name="Sedici K."/>
            <person name="Godart F."/>
            <person name="Aiese Cigliano R."/>
            <person name="Sanseverino W."/>
            <person name="Barakat M."/>
            <person name="Ortet P."/>
            <person name="Marechal E."/>
            <person name="Cagnac O."/>
            <person name="Amato A."/>
        </authorList>
    </citation>
    <scope>NUCLEOTIDE SEQUENCE [LARGE SCALE GENOMIC DNA]</scope>
</reference>
<dbReference type="InterPro" id="IPR025661">
    <property type="entry name" value="Pept_asp_AS"/>
</dbReference>
<dbReference type="AlphaFoldDB" id="A0A2R5GUZ8"/>
<evidence type="ECO:0000256" key="3">
    <source>
        <dbReference type="ARBA" id="ARBA00023157"/>
    </source>
</evidence>
<sequence length="335" mass="37290">MLREDVAQQAIESLSSNVDEQVQDEVFLSWRELHGKVYKTAEEALYRQAIWRTSVALVERHNARDDVSYTLAVNEFADMTPEEFAQQYLMNEEASQGCSATARGEWTWSREDNMDLPDSVDWREKNIVSKVKNQGKCGSCWTFSTTGTLESHLALYKKEHVLLSEQQLIDCAGAYDNHGCSGGLPSQAFEYIHYNGGLETEDEYPYKGKDGASCSFNNSMSLPGQVRGVVNVTAYDEDSLAAAVATKGPVAVAFEVMSDFRLYNSGVYESPDCGTRPHDVNHAVQAVGYGVSEDGTPYWLIKNSWGPEWGDDGYFKMTRGKNMCAISTCCSFPIV</sequence>
<dbReference type="InterPro" id="IPR013128">
    <property type="entry name" value="Peptidase_C1A"/>
</dbReference>
<evidence type="ECO:0000256" key="1">
    <source>
        <dbReference type="ARBA" id="ARBA00008455"/>
    </source>
</evidence>
<dbReference type="PANTHER" id="PTHR12411">
    <property type="entry name" value="CYSTEINE PROTEASE FAMILY C1-RELATED"/>
    <property type="match status" value="1"/>
</dbReference>
<dbReference type="InterPro" id="IPR039417">
    <property type="entry name" value="Peptidase_C1A_papain-like"/>
</dbReference>
<dbReference type="SUPFAM" id="SSF54001">
    <property type="entry name" value="Cysteine proteinases"/>
    <property type="match status" value="1"/>
</dbReference>
<evidence type="ECO:0000313" key="6">
    <source>
        <dbReference type="EMBL" id="GBG33598.1"/>
    </source>
</evidence>
<dbReference type="Gene3D" id="3.90.70.10">
    <property type="entry name" value="Cysteine proteinases"/>
    <property type="match status" value="1"/>
</dbReference>
<feature type="domain" description="Peptidase C1A papain C-terminal" evidence="4">
    <location>
        <begin position="116"/>
        <end position="334"/>
    </location>
</feature>
<dbReference type="GO" id="GO:0006508">
    <property type="term" value="P:proteolysis"/>
    <property type="evidence" value="ECO:0007669"/>
    <property type="project" value="InterPro"/>
</dbReference>